<organism evidence="2 3">
    <name type="scientific">Yersinia mollaretii</name>
    <dbReference type="NCBI Taxonomy" id="33060"/>
    <lineage>
        <taxon>Bacteria</taxon>
        <taxon>Pseudomonadati</taxon>
        <taxon>Pseudomonadota</taxon>
        <taxon>Gammaproteobacteria</taxon>
        <taxon>Enterobacterales</taxon>
        <taxon>Yersiniaceae</taxon>
        <taxon>Yersinia</taxon>
    </lineage>
</organism>
<keyword evidence="1" id="KW-0732">Signal</keyword>
<evidence type="ECO:0000256" key="1">
    <source>
        <dbReference type="SAM" id="SignalP"/>
    </source>
</evidence>
<feature type="chain" id="PRO_5041278313" description="Secreted protein" evidence="1">
    <location>
        <begin position="25"/>
        <end position="163"/>
    </location>
</feature>
<gene>
    <name evidence="2" type="ORF">ERS008502_00961</name>
</gene>
<dbReference type="AlphaFoldDB" id="A0AA36LMB7"/>
<evidence type="ECO:0000313" key="3">
    <source>
        <dbReference type="Proteomes" id="UP000040841"/>
    </source>
</evidence>
<reference evidence="2 3" key="1">
    <citation type="submission" date="2015-03" db="EMBL/GenBank/DDBJ databases">
        <authorList>
            <consortium name="Pathogen Informatics"/>
            <person name="Murphy D."/>
        </authorList>
    </citation>
    <scope>NUCLEOTIDE SEQUENCE [LARGE SCALE GENOMIC DNA]</scope>
    <source>
        <strain evidence="2 3">FE82747</strain>
    </source>
</reference>
<sequence>MLNKPAFILVSALTASLMLVASTAAVGNVQPSEQSVLPTIAIEQDAASAAIPAECRVLSPGEWKASVNMQRPGSPRLMVSGEVETSTGGYEVTLERGKTDLNPAIVTMELKVVPPPADAMVSQMITPHAVQTEVPDVSRDLKRVVINCGGGKLTEIAEISVLN</sequence>
<name>A0AA36LMB7_YERMO</name>
<dbReference type="RefSeq" id="WP_049678073.1">
    <property type="nucleotide sequence ID" value="NZ_CABMMJ010000001.1"/>
</dbReference>
<evidence type="ECO:0000313" key="2">
    <source>
        <dbReference type="EMBL" id="CNH61786.1"/>
    </source>
</evidence>
<accession>A0AA36LMB7</accession>
<dbReference type="Proteomes" id="UP000040841">
    <property type="component" value="Unassembled WGS sequence"/>
</dbReference>
<dbReference type="EMBL" id="CQBM01000001">
    <property type="protein sequence ID" value="CNH61786.1"/>
    <property type="molecule type" value="Genomic_DNA"/>
</dbReference>
<protein>
    <recommendedName>
        <fullName evidence="4">Secreted protein</fullName>
    </recommendedName>
</protein>
<proteinExistence type="predicted"/>
<evidence type="ECO:0008006" key="4">
    <source>
        <dbReference type="Google" id="ProtNLM"/>
    </source>
</evidence>
<comment type="caution">
    <text evidence="2">The sequence shown here is derived from an EMBL/GenBank/DDBJ whole genome shotgun (WGS) entry which is preliminary data.</text>
</comment>
<feature type="signal peptide" evidence="1">
    <location>
        <begin position="1"/>
        <end position="24"/>
    </location>
</feature>